<dbReference type="GO" id="GO:0000786">
    <property type="term" value="C:nucleosome"/>
    <property type="evidence" value="ECO:0007669"/>
    <property type="project" value="InterPro"/>
</dbReference>
<feature type="binding site" evidence="16">
    <location>
        <begin position="343"/>
        <end position="346"/>
    </location>
    <ligand>
        <name>S-adenosyl-L-methionine</name>
        <dbReference type="ChEBI" id="CHEBI:59789"/>
    </ligand>
</feature>
<protein>
    <recommendedName>
        <fullName evidence="4 15">Histone-lysine N-methyltransferase, H3 lysine-79 specific</fullName>
        <ecNumber evidence="3 15">2.1.1.360</ecNumber>
    </recommendedName>
    <alternativeName>
        <fullName evidence="13 15">Histone H3-K79 methyltransferase</fullName>
    </alternativeName>
</protein>
<keyword evidence="20" id="KW-1185">Reference proteome</keyword>
<feature type="compositionally biased region" description="Basic and acidic residues" evidence="17">
    <location>
        <begin position="85"/>
        <end position="94"/>
    </location>
</feature>
<comment type="catalytic activity">
    <reaction evidence="14 15">
        <text>L-lysyl(79)-[histone H3] + 3 S-adenosyl-L-methionine = N(6),N(6),N(6)-trimethyl-L-lysyl(79)-[histone H3] + 3 S-adenosyl-L-homocysteine + 3 H(+)</text>
        <dbReference type="Rhea" id="RHEA:60328"/>
        <dbReference type="Rhea" id="RHEA-COMP:15549"/>
        <dbReference type="Rhea" id="RHEA-COMP:15552"/>
        <dbReference type="ChEBI" id="CHEBI:15378"/>
        <dbReference type="ChEBI" id="CHEBI:29969"/>
        <dbReference type="ChEBI" id="CHEBI:57856"/>
        <dbReference type="ChEBI" id="CHEBI:59789"/>
        <dbReference type="ChEBI" id="CHEBI:61961"/>
        <dbReference type="EC" id="2.1.1.360"/>
    </reaction>
</comment>
<dbReference type="AlphaFoldDB" id="A0AA38Y836"/>
<dbReference type="GO" id="GO:0140956">
    <property type="term" value="F:histone H3K79 trimethyltransferase activity"/>
    <property type="evidence" value="ECO:0007669"/>
    <property type="project" value="UniProtKB-EC"/>
</dbReference>
<dbReference type="PANTHER" id="PTHR21451">
    <property type="entry name" value="HISTONE H3 METHYLTRANSFERASE"/>
    <property type="match status" value="1"/>
</dbReference>
<evidence type="ECO:0000256" key="6">
    <source>
        <dbReference type="ARBA" id="ARBA00022679"/>
    </source>
</evidence>
<feature type="compositionally biased region" description="Low complexity" evidence="17">
    <location>
        <begin position="44"/>
        <end position="57"/>
    </location>
</feature>
<comment type="subcellular location">
    <subcellularLocation>
        <location evidence="2 15">Nucleus</location>
    </subcellularLocation>
</comment>
<keyword evidence="9 15" id="KW-0156">Chromatin regulator</keyword>
<reference evidence="19" key="1">
    <citation type="submission" date="2022-10" db="EMBL/GenBank/DDBJ databases">
        <title>Culturing micro-colonial fungi from biological soil crusts in the Mojave desert and describing Neophaeococcomyces mojavensis, and introducing the new genera and species Taxawa tesnikishii.</title>
        <authorList>
            <person name="Kurbessoian T."/>
            <person name="Stajich J.E."/>
        </authorList>
    </citation>
    <scope>NUCLEOTIDE SEQUENCE</scope>
    <source>
        <strain evidence="19">TK_35</strain>
    </source>
</reference>
<feature type="region of interest" description="Disordered" evidence="17">
    <location>
        <begin position="1"/>
        <end position="144"/>
    </location>
</feature>
<dbReference type="SUPFAM" id="SSF53335">
    <property type="entry name" value="S-adenosyl-L-methionine-dependent methyltransferases"/>
    <property type="match status" value="1"/>
</dbReference>
<name>A0AA38Y836_9EURO</name>
<evidence type="ECO:0000256" key="3">
    <source>
        <dbReference type="ARBA" id="ARBA00012190"/>
    </source>
</evidence>
<organism evidence="19 20">
    <name type="scientific">Knufia peltigerae</name>
    <dbReference type="NCBI Taxonomy" id="1002370"/>
    <lineage>
        <taxon>Eukaryota</taxon>
        <taxon>Fungi</taxon>
        <taxon>Dikarya</taxon>
        <taxon>Ascomycota</taxon>
        <taxon>Pezizomycotina</taxon>
        <taxon>Eurotiomycetes</taxon>
        <taxon>Chaetothyriomycetidae</taxon>
        <taxon>Chaetothyriales</taxon>
        <taxon>Trichomeriaceae</taxon>
        <taxon>Knufia</taxon>
    </lineage>
</organism>
<dbReference type="GO" id="GO:0000781">
    <property type="term" value="C:chromosome, telomeric region"/>
    <property type="evidence" value="ECO:0007669"/>
    <property type="project" value="GOC"/>
</dbReference>
<evidence type="ECO:0000256" key="1">
    <source>
        <dbReference type="ARBA" id="ARBA00003482"/>
    </source>
</evidence>
<keyword evidence="11 15" id="KW-0804">Transcription</keyword>
<evidence type="ECO:0000256" key="2">
    <source>
        <dbReference type="ARBA" id="ARBA00004123"/>
    </source>
</evidence>
<comment type="caution">
    <text evidence="19">The sequence shown here is derived from an EMBL/GenBank/DDBJ whole genome shotgun (WGS) entry which is preliminary data.</text>
</comment>
<evidence type="ECO:0000259" key="18">
    <source>
        <dbReference type="PROSITE" id="PS51569"/>
    </source>
</evidence>
<evidence type="ECO:0000256" key="7">
    <source>
        <dbReference type="ARBA" id="ARBA00022691"/>
    </source>
</evidence>
<feature type="domain" description="DOT1" evidence="18">
    <location>
        <begin position="194"/>
        <end position="537"/>
    </location>
</feature>
<evidence type="ECO:0000256" key="9">
    <source>
        <dbReference type="ARBA" id="ARBA00022853"/>
    </source>
</evidence>
<keyword evidence="12 15" id="KW-0539">Nucleus</keyword>
<feature type="binding site" evidence="16">
    <location>
        <begin position="428"/>
        <end position="429"/>
    </location>
    <ligand>
        <name>S-adenosyl-L-methionine</name>
        <dbReference type="ChEBI" id="CHEBI:59789"/>
    </ligand>
</feature>
<evidence type="ECO:0000256" key="11">
    <source>
        <dbReference type="ARBA" id="ARBA00023163"/>
    </source>
</evidence>
<evidence type="ECO:0000256" key="14">
    <source>
        <dbReference type="ARBA" id="ARBA00047770"/>
    </source>
</evidence>
<sequence>MGSLPSQRQPLSGLAALKAKKQPPKMLTKMVPVASTAKPTPKLSASAPTSSRSPTMRGASSNGISRKGSVPRKSLTPASTHSRQGSREPLERIRHEKHSRVKRASPAISTPQFTSSDEESEEEDMPRKRMRRDEQDPVDEKRKVRDLQAFSEDGRNRRSMIHAIQIANPQPDQHGKVKYEEFFKTLRVDEDEYPVIELQYPTALQGEKYQLLRPIDSSDFKPLDEIEANMRMVAEYYLDVASARKVNNEEEGSGFVQMLHRHAAHGLRGRVGAQSEYIKTIEKYNSLMKEKRDDGTIAEKLDQMNRVELKLAEHIIRGQVYARTVSPKVDSVRQYEAFSNSVYGELLPKFLSRIFKDTGLKSEHVFVDLGSGVGNCVVQAALETGCEAWGCEYMDNPNKLAQLQATEFRARCQLWGIKPGDVQLIHGDFLKNDMIRQVLKRADVVLVNNQAFSAQLNDNLKYMFLDLKEGCQIISLKPFRSPSHKIKESNHNDPINVLSVVEKERWSGMVSWTDDPGKWYHQRKDRRELDAFLKTMGGSD</sequence>
<evidence type="ECO:0000313" key="20">
    <source>
        <dbReference type="Proteomes" id="UP001172681"/>
    </source>
</evidence>
<dbReference type="EC" id="2.1.1.360" evidence="3 15"/>
<feature type="binding site" evidence="16">
    <location>
        <begin position="366"/>
        <end position="375"/>
    </location>
    <ligand>
        <name>S-adenosyl-L-methionine</name>
        <dbReference type="ChEBI" id="CHEBI:59789"/>
    </ligand>
</feature>
<dbReference type="CDD" id="cd02440">
    <property type="entry name" value="AdoMet_MTases"/>
    <property type="match status" value="1"/>
</dbReference>
<dbReference type="InterPro" id="IPR021162">
    <property type="entry name" value="Dot1"/>
</dbReference>
<gene>
    <name evidence="19" type="primary">DOT1</name>
    <name evidence="19" type="ORF">H2204_003937</name>
</gene>
<keyword evidence="10 15" id="KW-0805">Transcription regulation</keyword>
<dbReference type="EMBL" id="JAPDRN010000019">
    <property type="protein sequence ID" value="KAJ9639029.1"/>
    <property type="molecule type" value="Genomic_DNA"/>
</dbReference>
<feature type="binding site" evidence="16">
    <location>
        <position position="392"/>
    </location>
    <ligand>
        <name>S-adenosyl-L-methionine</name>
        <dbReference type="ChEBI" id="CHEBI:59789"/>
    </ligand>
</feature>
<evidence type="ECO:0000256" key="5">
    <source>
        <dbReference type="ARBA" id="ARBA00022603"/>
    </source>
</evidence>
<evidence type="ECO:0000256" key="16">
    <source>
        <dbReference type="PIRSR" id="PIRSR017570-1"/>
    </source>
</evidence>
<dbReference type="PROSITE" id="PS51569">
    <property type="entry name" value="DOT1"/>
    <property type="match status" value="1"/>
</dbReference>
<evidence type="ECO:0000256" key="10">
    <source>
        <dbReference type="ARBA" id="ARBA00023015"/>
    </source>
</evidence>
<comment type="function">
    <text evidence="1 15">Histone methyltransferase that specifically trimethylates histone H3 to form H3K79me3. This methylation is required for telomere silencing and for the pachytene checkpoint during the meiotic cell cycle by allowing the recruitment of RAD9 to double strand breaks. Nucleosomes are preferred as substrate compared to free histone.</text>
</comment>
<evidence type="ECO:0000256" key="8">
    <source>
        <dbReference type="ARBA" id="ARBA00022737"/>
    </source>
</evidence>
<feature type="compositionally biased region" description="Basic and acidic residues" evidence="17">
    <location>
        <begin position="125"/>
        <end position="144"/>
    </location>
</feature>
<keyword evidence="6 15" id="KW-0808">Transferase</keyword>
<evidence type="ECO:0000256" key="17">
    <source>
        <dbReference type="SAM" id="MobiDB-lite"/>
    </source>
</evidence>
<dbReference type="GO" id="GO:0005634">
    <property type="term" value="C:nucleus"/>
    <property type="evidence" value="ECO:0007669"/>
    <property type="project" value="UniProtKB-SubCell"/>
</dbReference>
<keyword evidence="7 15" id="KW-0949">S-adenosyl-L-methionine</keyword>
<comment type="similarity">
    <text evidence="15">Belongs to the class I-like SAM-binding methyltransferase superfamily. DOT1 family.</text>
</comment>
<evidence type="ECO:0000256" key="4">
    <source>
        <dbReference type="ARBA" id="ARBA00020987"/>
    </source>
</evidence>
<dbReference type="Gene3D" id="1.10.260.170">
    <property type="match status" value="1"/>
</dbReference>
<evidence type="ECO:0000256" key="13">
    <source>
        <dbReference type="ARBA" id="ARBA00029821"/>
    </source>
</evidence>
<dbReference type="GO" id="GO:0000077">
    <property type="term" value="P:DNA damage checkpoint signaling"/>
    <property type="evidence" value="ECO:0007669"/>
    <property type="project" value="InterPro"/>
</dbReference>
<dbReference type="InterPro" id="IPR029063">
    <property type="entry name" value="SAM-dependent_MTases_sf"/>
</dbReference>
<dbReference type="Pfam" id="PF08123">
    <property type="entry name" value="DOT1"/>
    <property type="match status" value="1"/>
</dbReference>
<dbReference type="PANTHER" id="PTHR21451:SF0">
    <property type="entry name" value="HISTONE-LYSINE N-METHYLTRANSFERASE, H3 LYSINE-79 SPECIFIC"/>
    <property type="match status" value="1"/>
</dbReference>
<feature type="compositionally biased region" description="Polar residues" evidence="17">
    <location>
        <begin position="1"/>
        <end position="10"/>
    </location>
</feature>
<evidence type="ECO:0000256" key="15">
    <source>
        <dbReference type="PIRNR" id="PIRNR017570"/>
    </source>
</evidence>
<dbReference type="GO" id="GO:0031509">
    <property type="term" value="P:subtelomeric heterochromatin formation"/>
    <property type="evidence" value="ECO:0007669"/>
    <property type="project" value="InterPro"/>
</dbReference>
<dbReference type="Gene3D" id="3.40.50.150">
    <property type="entry name" value="Vaccinia Virus protein VP39"/>
    <property type="match status" value="1"/>
</dbReference>
<dbReference type="Proteomes" id="UP001172681">
    <property type="component" value="Unassembled WGS sequence"/>
</dbReference>
<dbReference type="GO" id="GO:0006281">
    <property type="term" value="P:DNA repair"/>
    <property type="evidence" value="ECO:0007669"/>
    <property type="project" value="InterPro"/>
</dbReference>
<dbReference type="PIRSF" id="PIRSF017570">
    <property type="entry name" value="Histone_H3-K79_MeTrfase"/>
    <property type="match status" value="1"/>
</dbReference>
<accession>A0AA38Y836</accession>
<evidence type="ECO:0000256" key="12">
    <source>
        <dbReference type="ARBA" id="ARBA00023242"/>
    </source>
</evidence>
<dbReference type="InterPro" id="IPR025789">
    <property type="entry name" value="DOT1_dom"/>
</dbReference>
<proteinExistence type="inferred from homology"/>
<dbReference type="FunFam" id="3.40.50.150:FF:000033">
    <property type="entry name" value="Histone-lysine N-methyltransferase, H3 lysine-79 specific"/>
    <property type="match status" value="1"/>
</dbReference>
<evidence type="ECO:0000313" key="19">
    <source>
        <dbReference type="EMBL" id="KAJ9639029.1"/>
    </source>
</evidence>
<keyword evidence="8" id="KW-0677">Repeat</keyword>
<dbReference type="InterPro" id="IPR030445">
    <property type="entry name" value="H3-K79_meTrfase"/>
</dbReference>
<dbReference type="GO" id="GO:0032259">
    <property type="term" value="P:methylation"/>
    <property type="evidence" value="ECO:0007669"/>
    <property type="project" value="UniProtKB-KW"/>
</dbReference>
<keyword evidence="5 15" id="KW-0489">Methyltransferase</keyword>
<dbReference type="GO" id="GO:0042393">
    <property type="term" value="F:histone binding"/>
    <property type="evidence" value="ECO:0007669"/>
    <property type="project" value="InterPro"/>
</dbReference>